<accession>A2C649</accession>
<evidence type="ECO:0000256" key="1">
    <source>
        <dbReference type="SAM" id="MobiDB-lite"/>
    </source>
</evidence>
<feature type="region of interest" description="Disordered" evidence="1">
    <location>
        <begin position="1"/>
        <end position="60"/>
    </location>
</feature>
<proteinExistence type="predicted"/>
<dbReference type="HOGENOM" id="CLU_2938001_0_0_3"/>
<dbReference type="AlphaFoldDB" id="A2C649"/>
<evidence type="ECO:0000313" key="2">
    <source>
        <dbReference type="EMBL" id="ABM76959.1"/>
    </source>
</evidence>
<name>A2C649_PROM3</name>
<gene>
    <name evidence="2" type="ordered locus">P9303_02041</name>
</gene>
<reference evidence="2 3" key="1">
    <citation type="journal article" date="2007" name="PLoS Genet.">
        <title>Patterns and implications of gene gain and loss in the evolution of Prochlorococcus.</title>
        <authorList>
            <person name="Kettler G.C."/>
            <person name="Martiny A.C."/>
            <person name="Huang K."/>
            <person name="Zucker J."/>
            <person name="Coleman M.L."/>
            <person name="Rodrigue S."/>
            <person name="Chen F."/>
            <person name="Lapidus A."/>
            <person name="Ferriera S."/>
            <person name="Johnson J."/>
            <person name="Steglich C."/>
            <person name="Church G.M."/>
            <person name="Richardson P."/>
            <person name="Chisholm S.W."/>
        </authorList>
    </citation>
    <scope>NUCLEOTIDE SEQUENCE [LARGE SCALE GENOMIC DNA]</scope>
    <source>
        <strain evidence="2 3">MIT 9303</strain>
    </source>
</reference>
<sequence>MIYYRNKPRGPPETLSEFKESTFRQERSSLEDSESASRTMLAGRGPTADLQQGKPVSINT</sequence>
<dbReference type="Proteomes" id="UP000002274">
    <property type="component" value="Chromosome"/>
</dbReference>
<dbReference type="EMBL" id="CP000554">
    <property type="protein sequence ID" value="ABM76959.1"/>
    <property type="molecule type" value="Genomic_DNA"/>
</dbReference>
<organism evidence="2 3">
    <name type="scientific">Prochlorococcus marinus (strain MIT 9303)</name>
    <dbReference type="NCBI Taxonomy" id="59922"/>
    <lineage>
        <taxon>Bacteria</taxon>
        <taxon>Bacillati</taxon>
        <taxon>Cyanobacteriota</taxon>
        <taxon>Cyanophyceae</taxon>
        <taxon>Synechococcales</taxon>
        <taxon>Prochlorococcaceae</taxon>
        <taxon>Prochlorococcus</taxon>
    </lineage>
</organism>
<dbReference type="KEGG" id="pmf:P9303_02041"/>
<protein>
    <submittedName>
        <fullName evidence="2">Uncharacterized protein</fullName>
    </submittedName>
</protein>
<feature type="compositionally biased region" description="Basic and acidic residues" evidence="1">
    <location>
        <begin position="16"/>
        <end position="30"/>
    </location>
</feature>
<evidence type="ECO:0000313" key="3">
    <source>
        <dbReference type="Proteomes" id="UP000002274"/>
    </source>
</evidence>